<comment type="subcellular location">
    <subcellularLocation>
        <location evidence="2">Golgi apparatus</location>
        <location evidence="2">Golgi stack membrane</location>
        <topology evidence="2">Single-pass type II membrane protein</topology>
    </subcellularLocation>
</comment>
<reference evidence="15 16" key="1">
    <citation type="journal article" date="2016" name="Nat. Commun.">
        <title>Thousands of microbial genomes shed light on interconnected biogeochemical processes in an aquifer system.</title>
        <authorList>
            <person name="Anantharaman K."/>
            <person name="Brown C.T."/>
            <person name="Hug L.A."/>
            <person name="Sharon I."/>
            <person name="Castelle C.J."/>
            <person name="Probst A.J."/>
            <person name="Thomas B.C."/>
            <person name="Singh A."/>
            <person name="Wilkins M.J."/>
            <person name="Karaoz U."/>
            <person name="Brodie E.L."/>
            <person name="Williams K.H."/>
            <person name="Hubbard S.S."/>
            <person name="Banfield J.F."/>
        </authorList>
    </citation>
    <scope>NUCLEOTIDE SEQUENCE [LARGE SCALE GENOMIC DNA]</scope>
</reference>
<name>A0A1F8ECJ4_9BACT</name>
<dbReference type="GO" id="GO:0048040">
    <property type="term" value="F:UDP-glucuronate decarboxylase activity"/>
    <property type="evidence" value="ECO:0007669"/>
    <property type="project" value="UniProtKB-EC"/>
</dbReference>
<dbReference type="PANTHER" id="PTHR43078">
    <property type="entry name" value="UDP-GLUCURONIC ACID DECARBOXYLASE-RELATED"/>
    <property type="match status" value="1"/>
</dbReference>
<evidence type="ECO:0000256" key="4">
    <source>
        <dbReference type="ARBA" id="ARBA00007505"/>
    </source>
</evidence>
<keyword evidence="7" id="KW-0210">Decarboxylase</keyword>
<organism evidence="15 16">
    <name type="scientific">Candidatus Yanofskybacteria bacterium RIFCSPHIGHO2_01_FULL_39_8b</name>
    <dbReference type="NCBI Taxonomy" id="1802659"/>
    <lineage>
        <taxon>Bacteria</taxon>
        <taxon>Candidatus Yanofskyibacteriota</taxon>
    </lineage>
</organism>
<evidence type="ECO:0000313" key="15">
    <source>
        <dbReference type="EMBL" id="OGM98553.1"/>
    </source>
</evidence>
<keyword evidence="6" id="KW-0812">Transmembrane</keyword>
<evidence type="ECO:0000256" key="13">
    <source>
        <dbReference type="ARBA" id="ARBA00023239"/>
    </source>
</evidence>
<dbReference type="InterPro" id="IPR016040">
    <property type="entry name" value="NAD(P)-bd_dom"/>
</dbReference>
<dbReference type="Gene3D" id="3.40.50.720">
    <property type="entry name" value="NAD(P)-binding Rossmann-like Domain"/>
    <property type="match status" value="1"/>
</dbReference>
<dbReference type="Pfam" id="PF16363">
    <property type="entry name" value="GDP_Man_Dehyd"/>
    <property type="match status" value="1"/>
</dbReference>
<evidence type="ECO:0000256" key="7">
    <source>
        <dbReference type="ARBA" id="ARBA00022793"/>
    </source>
</evidence>
<evidence type="ECO:0000256" key="10">
    <source>
        <dbReference type="ARBA" id="ARBA00023027"/>
    </source>
</evidence>
<proteinExistence type="inferred from homology"/>
<evidence type="ECO:0000256" key="12">
    <source>
        <dbReference type="ARBA" id="ARBA00023136"/>
    </source>
</evidence>
<evidence type="ECO:0000256" key="6">
    <source>
        <dbReference type="ARBA" id="ARBA00022692"/>
    </source>
</evidence>
<feature type="domain" description="NAD(P)-binding" evidence="14">
    <location>
        <begin position="8"/>
        <end position="313"/>
    </location>
</feature>
<keyword evidence="11" id="KW-0333">Golgi apparatus</keyword>
<comment type="pathway">
    <text evidence="3">Nucleotide-sugar biosynthesis; UDP-alpha-D-xylose biosynthesis; UDP-alpha-D-xylose from UDP-alpha-D-glucuronate: step 1/1.</text>
</comment>
<sequence length="324" mass="36270">MPTAKKILITGGAGFIGSHLAEKLLKAGEEVFVIDDLSTGNLKNIAHLKNDKNFHFIKGTIIDARKVEKLVKKADQVYHLAAAVGVKRIIDKPLESFLLNIRGTEIILDAAAKYKVPLLFTSTSEVYGKNDKLPFSEESDRIYGSAYHSRWGYAMSKGGDEFLSLAYYREKGLPVVIVRLFNVIGPRQTGVYGMVAPRFIQQALAGKPITVYGDGYQTRCFACVCDVTDALIKLMSHPKAVGNIFNLGSEEEISIKELAQKVKRMTGSNSKIVFIPYDKAYGRDFDDMAHRRPDLSKIKKLINYQPRVNLEQSLLKIIKYYSPR</sequence>
<comment type="cofactor">
    <cofactor evidence="1">
        <name>NAD(+)</name>
        <dbReference type="ChEBI" id="CHEBI:57540"/>
    </cofactor>
</comment>
<keyword evidence="12" id="KW-0472">Membrane</keyword>
<keyword evidence="13" id="KW-0456">Lyase</keyword>
<evidence type="ECO:0000256" key="11">
    <source>
        <dbReference type="ARBA" id="ARBA00023034"/>
    </source>
</evidence>
<accession>A0A1F8ECJ4</accession>
<comment type="similarity">
    <text evidence="4">Belongs to the NAD(P)-dependent epimerase/dehydratase family. UDP-glucuronic acid decarboxylase subfamily.</text>
</comment>
<evidence type="ECO:0000256" key="2">
    <source>
        <dbReference type="ARBA" id="ARBA00004447"/>
    </source>
</evidence>
<dbReference type="Proteomes" id="UP000177594">
    <property type="component" value="Unassembled WGS sequence"/>
</dbReference>
<dbReference type="GO" id="GO:0070403">
    <property type="term" value="F:NAD+ binding"/>
    <property type="evidence" value="ECO:0007669"/>
    <property type="project" value="InterPro"/>
</dbReference>
<keyword evidence="8" id="KW-0735">Signal-anchor</keyword>
<protein>
    <recommendedName>
        <fullName evidence="5">UDP-glucuronate decarboxylase</fullName>
        <ecNumber evidence="5">4.1.1.35</ecNumber>
    </recommendedName>
</protein>
<dbReference type="GO" id="GO:0033320">
    <property type="term" value="P:UDP-D-xylose biosynthetic process"/>
    <property type="evidence" value="ECO:0007669"/>
    <property type="project" value="UniProtKB-UniPathway"/>
</dbReference>
<evidence type="ECO:0000256" key="1">
    <source>
        <dbReference type="ARBA" id="ARBA00001911"/>
    </source>
</evidence>
<dbReference type="SUPFAM" id="SSF51735">
    <property type="entry name" value="NAD(P)-binding Rossmann-fold domains"/>
    <property type="match status" value="1"/>
</dbReference>
<evidence type="ECO:0000256" key="8">
    <source>
        <dbReference type="ARBA" id="ARBA00022968"/>
    </source>
</evidence>
<evidence type="ECO:0000259" key="14">
    <source>
        <dbReference type="Pfam" id="PF16363"/>
    </source>
</evidence>
<evidence type="ECO:0000256" key="3">
    <source>
        <dbReference type="ARBA" id="ARBA00005100"/>
    </source>
</evidence>
<dbReference type="InterPro" id="IPR044516">
    <property type="entry name" value="UXS-like"/>
</dbReference>
<keyword evidence="10" id="KW-0520">NAD</keyword>
<dbReference type="GO" id="GO:0005737">
    <property type="term" value="C:cytoplasm"/>
    <property type="evidence" value="ECO:0007669"/>
    <property type="project" value="TreeGrafter"/>
</dbReference>
<evidence type="ECO:0000256" key="9">
    <source>
        <dbReference type="ARBA" id="ARBA00022989"/>
    </source>
</evidence>
<dbReference type="AlphaFoldDB" id="A0A1F8ECJ4"/>
<dbReference type="UniPathway" id="UPA00796">
    <property type="reaction ID" value="UER00771"/>
</dbReference>
<evidence type="ECO:0000313" key="16">
    <source>
        <dbReference type="Proteomes" id="UP000177594"/>
    </source>
</evidence>
<dbReference type="PANTHER" id="PTHR43078:SF6">
    <property type="entry name" value="UDP-GLUCURONIC ACID DECARBOXYLASE 1"/>
    <property type="match status" value="1"/>
</dbReference>
<evidence type="ECO:0000256" key="5">
    <source>
        <dbReference type="ARBA" id="ARBA00012290"/>
    </source>
</evidence>
<dbReference type="EMBL" id="MGIZ01000037">
    <property type="protein sequence ID" value="OGM98553.1"/>
    <property type="molecule type" value="Genomic_DNA"/>
</dbReference>
<keyword evidence="9" id="KW-1133">Transmembrane helix</keyword>
<dbReference type="GO" id="GO:0042732">
    <property type="term" value="P:D-xylose metabolic process"/>
    <property type="evidence" value="ECO:0007669"/>
    <property type="project" value="InterPro"/>
</dbReference>
<gene>
    <name evidence="15" type="ORF">A2817_00045</name>
</gene>
<dbReference type="EC" id="4.1.1.35" evidence="5"/>
<comment type="caution">
    <text evidence="15">The sequence shown here is derived from an EMBL/GenBank/DDBJ whole genome shotgun (WGS) entry which is preliminary data.</text>
</comment>
<dbReference type="InterPro" id="IPR036291">
    <property type="entry name" value="NAD(P)-bd_dom_sf"/>
</dbReference>